<feature type="transmembrane region" description="Helical" evidence="2">
    <location>
        <begin position="178"/>
        <end position="199"/>
    </location>
</feature>
<gene>
    <name evidence="3" type="ORF">G8D99_12990</name>
</gene>
<feature type="transmembrane region" description="Helical" evidence="2">
    <location>
        <begin position="233"/>
        <end position="255"/>
    </location>
</feature>
<feature type="transmembrane region" description="Helical" evidence="2">
    <location>
        <begin position="105"/>
        <end position="127"/>
    </location>
</feature>
<evidence type="ECO:0000256" key="1">
    <source>
        <dbReference type="ARBA" id="ARBA00022448"/>
    </source>
</evidence>
<dbReference type="PANTHER" id="PTHR36838:SF3">
    <property type="entry name" value="TRANSPORTER AUXIN EFFLUX CARRIER EC FAMILY"/>
    <property type="match status" value="1"/>
</dbReference>
<keyword evidence="2" id="KW-0472">Membrane</keyword>
<keyword evidence="4" id="KW-1185">Reference proteome</keyword>
<protein>
    <submittedName>
        <fullName evidence="3">Permease</fullName>
    </submittedName>
</protein>
<keyword evidence="1" id="KW-0813">Transport</keyword>
<feature type="transmembrane region" description="Helical" evidence="2">
    <location>
        <begin position="267"/>
        <end position="290"/>
    </location>
</feature>
<reference evidence="3 4" key="1">
    <citation type="submission" date="2020-03" db="EMBL/GenBank/DDBJ databases">
        <authorList>
            <person name="Zhu W."/>
        </authorList>
    </citation>
    <scope>NUCLEOTIDE SEQUENCE [LARGE SCALE GENOMIC DNA]</scope>
    <source>
        <strain evidence="3 4">185</strain>
    </source>
</reference>
<evidence type="ECO:0000313" key="4">
    <source>
        <dbReference type="Proteomes" id="UP000501939"/>
    </source>
</evidence>
<feature type="transmembrane region" description="Helical" evidence="2">
    <location>
        <begin position="139"/>
        <end position="158"/>
    </location>
</feature>
<feature type="transmembrane region" description="Helical" evidence="2">
    <location>
        <begin position="26"/>
        <end position="46"/>
    </location>
</feature>
<proteinExistence type="predicted"/>
<feature type="transmembrane region" description="Helical" evidence="2">
    <location>
        <begin position="79"/>
        <end position="99"/>
    </location>
</feature>
<feature type="transmembrane region" description="Helical" evidence="2">
    <location>
        <begin position="206"/>
        <end position="227"/>
    </location>
</feature>
<dbReference type="PANTHER" id="PTHR36838">
    <property type="entry name" value="AUXIN EFFLUX CARRIER FAMILY PROTEIN"/>
    <property type="match status" value="1"/>
</dbReference>
<dbReference type="Proteomes" id="UP000501939">
    <property type="component" value="Chromosome"/>
</dbReference>
<dbReference type="KEGG" id="alj:G8D99_12990"/>
<organism evidence="3 4">
    <name type="scientific">Acinetobacter lanii</name>
    <dbReference type="NCBI Taxonomy" id="2715163"/>
    <lineage>
        <taxon>Bacteria</taxon>
        <taxon>Pseudomonadati</taxon>
        <taxon>Pseudomonadota</taxon>
        <taxon>Gammaproteobacteria</taxon>
        <taxon>Moraxellales</taxon>
        <taxon>Moraxellaceae</taxon>
        <taxon>Acinetobacter</taxon>
    </lineage>
</organism>
<accession>A0A6G8S6U5</accession>
<evidence type="ECO:0000256" key="2">
    <source>
        <dbReference type="SAM" id="Phobius"/>
    </source>
</evidence>
<keyword evidence="2" id="KW-0812">Transmembrane</keyword>
<evidence type="ECO:0000313" key="3">
    <source>
        <dbReference type="EMBL" id="QIO09834.1"/>
    </source>
</evidence>
<name>A0A6G8S6U5_9GAMM</name>
<feature type="transmembrane region" description="Helical" evidence="2">
    <location>
        <begin position="52"/>
        <end position="72"/>
    </location>
</feature>
<dbReference type="EMBL" id="CP049916">
    <property type="protein sequence ID" value="QIO09834.1"/>
    <property type="molecule type" value="Genomic_DNA"/>
</dbReference>
<dbReference type="RefSeq" id="WP_166326597.1">
    <property type="nucleotide sequence ID" value="NZ_CP049916.1"/>
</dbReference>
<sequence>MALILPLISFLMGYWGVQYLKSIRPILASLLAKIFIPLVIIYNMVFYQQGSLWLILLSLISSIVFFSIFYIWKKDKLRALCFSYLNGAWLGFPFALALFGPQASATIVAMYIGGSLFGNVCAVMAVSQTKQETGFIIKNMLTSPPVMALSIAGVLSFWDFHAFEHNPVLTGIYAANKVLVTFSGMCILGMWLSAVKIGWADLKLSLVLILSRSVIALFLCILAYFILPIPHQQLTYAIIFMFFLLPPAANIVALETHYQGTGISAKYIASGTLASAIIISIYGALLHLMIPTL</sequence>
<keyword evidence="2" id="KW-1133">Transmembrane helix</keyword>
<dbReference type="AlphaFoldDB" id="A0A6G8S6U5"/>